<organism evidence="1 2">
    <name type="scientific">Knoellia subterranea KCTC 19937</name>
    <dbReference type="NCBI Taxonomy" id="1385521"/>
    <lineage>
        <taxon>Bacteria</taxon>
        <taxon>Bacillati</taxon>
        <taxon>Actinomycetota</taxon>
        <taxon>Actinomycetes</taxon>
        <taxon>Micrococcales</taxon>
        <taxon>Intrasporangiaceae</taxon>
        <taxon>Knoellia</taxon>
    </lineage>
</organism>
<gene>
    <name evidence="1" type="ORF">N803_09895</name>
</gene>
<evidence type="ECO:0000313" key="1">
    <source>
        <dbReference type="EMBL" id="KGN38323.1"/>
    </source>
</evidence>
<reference evidence="1 2" key="1">
    <citation type="submission" date="2013-08" db="EMBL/GenBank/DDBJ databases">
        <title>The genome sequence of Knoellia subterranea.</title>
        <authorList>
            <person name="Zhu W."/>
            <person name="Wang G."/>
        </authorList>
    </citation>
    <scope>NUCLEOTIDE SEQUENCE [LARGE SCALE GENOMIC DNA]</scope>
    <source>
        <strain evidence="1 2">KCTC 19937</strain>
    </source>
</reference>
<name>A0A0A0JMF4_9MICO</name>
<dbReference type="SUPFAM" id="SSF47413">
    <property type="entry name" value="lambda repressor-like DNA-binding domains"/>
    <property type="match status" value="1"/>
</dbReference>
<dbReference type="EMBL" id="AVPK01000003">
    <property type="protein sequence ID" value="KGN38323.1"/>
    <property type="molecule type" value="Genomic_DNA"/>
</dbReference>
<dbReference type="OrthoDB" id="4860911at2"/>
<proteinExistence type="predicted"/>
<dbReference type="Pfam" id="PF13560">
    <property type="entry name" value="HTH_31"/>
    <property type="match status" value="1"/>
</dbReference>
<keyword evidence="2" id="KW-1185">Reference proteome</keyword>
<dbReference type="eggNOG" id="ENOG5031X15">
    <property type="taxonomic scope" value="Bacteria"/>
</dbReference>
<dbReference type="STRING" id="1385521.N803_09895"/>
<dbReference type="CDD" id="cd00093">
    <property type="entry name" value="HTH_XRE"/>
    <property type="match status" value="1"/>
</dbReference>
<dbReference type="InterPro" id="IPR010982">
    <property type="entry name" value="Lambda_DNA-bd_dom_sf"/>
</dbReference>
<dbReference type="Proteomes" id="UP000030011">
    <property type="component" value="Unassembled WGS sequence"/>
</dbReference>
<sequence>MATHETLQRRLQALMEAAGFNRSQAAYALGCTPSRLGDYLAGRTVPSAMVLLDLEEAAEQARNRTWMRAADVIDAVATSDETDPMWALRMLLQGRDQSLALSSPARRAIWATGSPQRRLAGPWKTLTHTLLREAANDGRPVPKWLAAPMPLREPWAPLPLRTGRPLDEGLARLGIEINERDLVTA</sequence>
<dbReference type="Gene3D" id="1.10.260.40">
    <property type="entry name" value="lambda repressor-like DNA-binding domains"/>
    <property type="match status" value="1"/>
</dbReference>
<dbReference type="RefSeq" id="WP_035903562.1">
    <property type="nucleotide sequence ID" value="NZ_AVPK01000003.1"/>
</dbReference>
<dbReference type="InterPro" id="IPR001387">
    <property type="entry name" value="Cro/C1-type_HTH"/>
</dbReference>
<accession>A0A0A0JMF4</accession>
<dbReference type="AlphaFoldDB" id="A0A0A0JMF4"/>
<protein>
    <submittedName>
        <fullName evidence="1">Uncharacterized protein</fullName>
    </submittedName>
</protein>
<evidence type="ECO:0000313" key="2">
    <source>
        <dbReference type="Proteomes" id="UP000030011"/>
    </source>
</evidence>
<dbReference type="GO" id="GO:0003677">
    <property type="term" value="F:DNA binding"/>
    <property type="evidence" value="ECO:0007669"/>
    <property type="project" value="InterPro"/>
</dbReference>
<comment type="caution">
    <text evidence="1">The sequence shown here is derived from an EMBL/GenBank/DDBJ whole genome shotgun (WGS) entry which is preliminary data.</text>
</comment>